<gene>
    <name evidence="1" type="ORF">NCI01_14290</name>
</gene>
<protein>
    <submittedName>
        <fullName evidence="1">Uncharacterized protein</fullName>
    </submittedName>
</protein>
<dbReference type="EMBL" id="JANARS010000006">
    <property type="protein sequence ID" value="MCP3422970.1"/>
    <property type="molecule type" value="Genomic_DNA"/>
</dbReference>
<proteinExistence type="predicted"/>
<keyword evidence="2" id="KW-1185">Reference proteome</keyword>
<dbReference type="RefSeq" id="WP_254182168.1">
    <property type="nucleotide sequence ID" value="NZ_JANARS010000006.1"/>
</dbReference>
<organism evidence="1 2">
    <name type="scientific">Nocardioides pinisoli</name>
    <dbReference type="NCBI Taxonomy" id="2950279"/>
    <lineage>
        <taxon>Bacteria</taxon>
        <taxon>Bacillati</taxon>
        <taxon>Actinomycetota</taxon>
        <taxon>Actinomycetes</taxon>
        <taxon>Propionibacteriales</taxon>
        <taxon>Nocardioidaceae</taxon>
        <taxon>Nocardioides</taxon>
    </lineage>
</organism>
<comment type="caution">
    <text evidence="1">The sequence shown here is derived from an EMBL/GenBank/DDBJ whole genome shotgun (WGS) entry which is preliminary data.</text>
</comment>
<dbReference type="Proteomes" id="UP001204524">
    <property type="component" value="Unassembled WGS sequence"/>
</dbReference>
<accession>A0ABT1KYY2</accession>
<sequence>MDISETSEVIKALNAAASGSETWRQETFVMQRESETHGWQDVTITILDRGPSISPRYAVSAETAGGQRCAGNSGDDLEVVIATVHWYQLDH</sequence>
<evidence type="ECO:0000313" key="2">
    <source>
        <dbReference type="Proteomes" id="UP001204524"/>
    </source>
</evidence>
<evidence type="ECO:0000313" key="1">
    <source>
        <dbReference type="EMBL" id="MCP3422970.1"/>
    </source>
</evidence>
<name>A0ABT1KYY2_9ACTN</name>
<reference evidence="1 2" key="1">
    <citation type="submission" date="2022-06" db="EMBL/GenBank/DDBJ databases">
        <authorList>
            <person name="So Y."/>
        </authorList>
    </citation>
    <scope>NUCLEOTIDE SEQUENCE [LARGE SCALE GENOMIC DNA]</scope>
    <source>
        <strain evidence="1 2">STR3</strain>
    </source>
</reference>